<evidence type="ECO:0000313" key="1">
    <source>
        <dbReference type="EMBL" id="AOW15256.1"/>
    </source>
</evidence>
<dbReference type="OrthoDB" id="8536404at2"/>
<evidence type="ECO:0000313" key="2">
    <source>
        <dbReference type="Proteomes" id="UP000185680"/>
    </source>
</evidence>
<reference evidence="1 2" key="1">
    <citation type="submission" date="2016-10" db="EMBL/GenBank/DDBJ databases">
        <title>Hydorgenophaga sp. LPB0072 isolated from gastropod.</title>
        <authorList>
            <person name="Kim E."/>
            <person name="Yi H."/>
        </authorList>
    </citation>
    <scope>NUCLEOTIDE SEQUENCE [LARGE SCALE GENOMIC DNA]</scope>
    <source>
        <strain evidence="1 2">LPB0072</strain>
    </source>
</reference>
<dbReference type="AlphaFoldDB" id="A0A1D8P1Q5"/>
<name>A0A1D8P1Q5_9BURK</name>
<evidence type="ECO:0008006" key="3">
    <source>
        <dbReference type="Google" id="ProtNLM"/>
    </source>
</evidence>
<protein>
    <recommendedName>
        <fullName evidence="3">DUF3617 domain-containing protein</fullName>
    </recommendedName>
</protein>
<proteinExistence type="predicted"/>
<gene>
    <name evidence="1" type="ORF">LPB072_00650</name>
</gene>
<accession>A0A1D8P1Q5</accession>
<dbReference type="EMBL" id="CP017476">
    <property type="protein sequence ID" value="AOW15256.1"/>
    <property type="molecule type" value="Genomic_DNA"/>
</dbReference>
<dbReference type="Pfam" id="PF12276">
    <property type="entry name" value="DUF3617"/>
    <property type="match status" value="1"/>
</dbReference>
<dbReference type="Proteomes" id="UP000185680">
    <property type="component" value="Chromosome"/>
</dbReference>
<sequence>MAQNVQPGLWAIENKIGGNPEMEKAMAQMQAQLAAMPPAQRKQMEAIMGKSGVSMASSGAMAVKVCMTPEMVKRQQMPTQTQGDCTSKIDSQTGNTLKISFTCSNPVSSGQGIYTFESDKAYTMKMDIKNQDGGTTRNMTMDAKGQWLSADCGSVKPLTLPAQ</sequence>
<dbReference type="InterPro" id="IPR022061">
    <property type="entry name" value="DUF3617"/>
</dbReference>
<organism evidence="1 2">
    <name type="scientific">Hydrogenophaga crassostreae</name>
    <dbReference type="NCBI Taxonomy" id="1763535"/>
    <lineage>
        <taxon>Bacteria</taxon>
        <taxon>Pseudomonadati</taxon>
        <taxon>Pseudomonadota</taxon>
        <taxon>Betaproteobacteria</taxon>
        <taxon>Burkholderiales</taxon>
        <taxon>Comamonadaceae</taxon>
        <taxon>Hydrogenophaga</taxon>
    </lineage>
</organism>
<dbReference type="KEGG" id="hyl:LPB072_00650"/>